<keyword evidence="1" id="KW-0812">Transmembrane</keyword>
<evidence type="ECO:0000256" key="1">
    <source>
        <dbReference type="SAM" id="Phobius"/>
    </source>
</evidence>
<feature type="domain" description="Mce/MlaD" evidence="2">
    <location>
        <begin position="38"/>
        <end position="117"/>
    </location>
</feature>
<dbReference type="PANTHER" id="PTHR33371">
    <property type="entry name" value="INTERMEMBRANE PHOSPHOLIPID TRANSPORT SYSTEM BINDING PROTEIN MLAD-RELATED"/>
    <property type="match status" value="1"/>
</dbReference>
<dbReference type="InterPro" id="IPR030970">
    <property type="entry name" value="ABC_MlaD"/>
</dbReference>
<dbReference type="RefSeq" id="WP_077278009.1">
    <property type="nucleotide sequence ID" value="NZ_MVBK01000027.1"/>
</dbReference>
<evidence type="ECO:0000259" key="2">
    <source>
        <dbReference type="Pfam" id="PF02470"/>
    </source>
</evidence>
<comment type="caution">
    <text evidence="3">The sequence shown here is derived from an EMBL/GenBank/DDBJ whole genome shotgun (WGS) entry which is preliminary data.</text>
</comment>
<name>A0A1V3NP07_9GAMM</name>
<dbReference type="Proteomes" id="UP000189462">
    <property type="component" value="Unassembled WGS sequence"/>
</dbReference>
<dbReference type="Pfam" id="PF02470">
    <property type="entry name" value="MlaD"/>
    <property type="match status" value="1"/>
</dbReference>
<dbReference type="EMBL" id="MVBK01000027">
    <property type="protein sequence ID" value="OOG26486.1"/>
    <property type="molecule type" value="Genomic_DNA"/>
</dbReference>
<protein>
    <submittedName>
        <fullName evidence="3">Outer membrane lipid asymmetry maintenance protein MlaD</fullName>
    </submittedName>
</protein>
<reference evidence="3 4" key="1">
    <citation type="submission" date="2017-02" db="EMBL/GenBank/DDBJ databases">
        <title>Genomic diversity within the haloalkaliphilic genus Thioalkalivibrio.</title>
        <authorList>
            <person name="Ahn A.-C."/>
            <person name="Meier-Kolthoff J."/>
            <person name="Overmars L."/>
            <person name="Richter M."/>
            <person name="Woyke T."/>
            <person name="Sorokin D.Y."/>
            <person name="Muyzer G."/>
        </authorList>
    </citation>
    <scope>NUCLEOTIDE SEQUENCE [LARGE SCALE GENOMIC DNA]</scope>
    <source>
        <strain evidence="3 4">ALJD</strain>
    </source>
</reference>
<dbReference type="InterPro" id="IPR003399">
    <property type="entry name" value="Mce/MlaD"/>
</dbReference>
<dbReference type="PANTHER" id="PTHR33371:SF4">
    <property type="entry name" value="INTERMEMBRANE PHOSPHOLIPID TRANSPORT SYSTEM BINDING PROTEIN MLAD"/>
    <property type="match status" value="1"/>
</dbReference>
<keyword evidence="1" id="KW-1133">Transmembrane helix</keyword>
<keyword evidence="1" id="KW-0472">Membrane</keyword>
<dbReference type="GO" id="GO:0005543">
    <property type="term" value="F:phospholipid binding"/>
    <property type="evidence" value="ECO:0007669"/>
    <property type="project" value="TreeGrafter"/>
</dbReference>
<proteinExistence type="predicted"/>
<evidence type="ECO:0000313" key="4">
    <source>
        <dbReference type="Proteomes" id="UP000189462"/>
    </source>
</evidence>
<dbReference type="InterPro" id="IPR052336">
    <property type="entry name" value="MlaD_Phospholipid_Transporter"/>
</dbReference>
<accession>A0A1V3NP07</accession>
<dbReference type="GO" id="GO:0005548">
    <property type="term" value="F:phospholipid transporter activity"/>
    <property type="evidence" value="ECO:0007669"/>
    <property type="project" value="TreeGrafter"/>
</dbReference>
<dbReference type="STRING" id="108003.B1C78_04830"/>
<feature type="transmembrane region" description="Helical" evidence="1">
    <location>
        <begin position="6"/>
        <end position="26"/>
    </location>
</feature>
<dbReference type="OrthoDB" id="9788420at2"/>
<dbReference type="NCBIfam" id="TIGR04430">
    <property type="entry name" value="OM_asym_MlaD"/>
    <property type="match status" value="1"/>
</dbReference>
<evidence type="ECO:0000313" key="3">
    <source>
        <dbReference type="EMBL" id="OOG26486.1"/>
    </source>
</evidence>
<keyword evidence="4" id="KW-1185">Reference proteome</keyword>
<dbReference type="AlphaFoldDB" id="A0A1V3NP07"/>
<organism evidence="3 4">
    <name type="scientific">Thioalkalivibrio denitrificans</name>
    <dbReference type="NCBI Taxonomy" id="108003"/>
    <lineage>
        <taxon>Bacteria</taxon>
        <taxon>Pseudomonadati</taxon>
        <taxon>Pseudomonadota</taxon>
        <taxon>Gammaproteobacteria</taxon>
        <taxon>Chromatiales</taxon>
        <taxon>Ectothiorhodospiraceae</taxon>
        <taxon>Thioalkalivibrio</taxon>
    </lineage>
</organism>
<gene>
    <name evidence="3" type="ORF">B1C78_04830</name>
</gene>
<sequence length="152" mass="16426">MTTRTIEISVGILVALGLAALFMLAMQVSNLTEYRNGDGYTVSAYFGNIGGLKVRAPVTVSGVRVGRVSAIRYDPERYQARVEMTISALHDYLPADTQASIYTAGLLGEQYIALEPGGEDEVLVDGSEIYFTQSAIVLEQVIGRIVTNMATQ</sequence>